<sequence>MARILVSLLVLLAVVAQVAANPPCSAGYYSSNGKSPCYACPAGTYASQTSQTSCTLASPGWYVSGSGSQAQTPCGQGYYSAAGASQCTICPAGSYCNSNTNAAPTLCEPGRFSANPGAKQDCDRCPRGTFSSISGATKCCTCCSGYYNDQVGQPSCFKCPNKGNFQQGWSPAGSISPLQCIATDGALSSCSQDSSGTCPAAGGAVSSQLRRAATTGGYCGKSGYKSCPVWNAITSNSGHGTQTTMYKYECVNIASDVESCGGCVDDPRGGNRSADGGRDCSAIPNVDDVICSRGSCNILKCSKGSVLSADKENCVPPIKRSHSKRDFHHDEA</sequence>
<evidence type="ECO:0000259" key="3">
    <source>
        <dbReference type="Pfam" id="PF21671"/>
    </source>
</evidence>
<feature type="domain" description="Protein CPL1-like" evidence="3">
    <location>
        <begin position="248"/>
        <end position="315"/>
    </location>
</feature>
<protein>
    <recommendedName>
        <fullName evidence="6">Tyrosine-protein kinase ephrin type A/B receptor-like domain-containing protein</fullName>
    </recommendedName>
</protein>
<dbReference type="Gene3D" id="2.10.50.10">
    <property type="entry name" value="Tumor Necrosis Factor Receptor, subunit A, domain 2"/>
    <property type="match status" value="2"/>
</dbReference>
<evidence type="ECO:0000313" key="4">
    <source>
        <dbReference type="EMBL" id="TFK48053.1"/>
    </source>
</evidence>
<dbReference type="EMBL" id="ML213521">
    <property type="protein sequence ID" value="TFK48053.1"/>
    <property type="molecule type" value="Genomic_DNA"/>
</dbReference>
<dbReference type="Pfam" id="PF21671">
    <property type="entry name" value="CPL1-like"/>
    <property type="match status" value="1"/>
</dbReference>
<dbReference type="STRING" id="5364.A0A5C3MT16"/>
<dbReference type="Pfam" id="PF07699">
    <property type="entry name" value="Ephrin_rec_like"/>
    <property type="match status" value="1"/>
</dbReference>
<keyword evidence="5" id="KW-1185">Reference proteome</keyword>
<dbReference type="InterPro" id="IPR038955">
    <property type="entry name" value="PriA/CPL1_fungi"/>
</dbReference>
<dbReference type="InterPro" id="IPR048661">
    <property type="entry name" value="CPL1-like"/>
</dbReference>
<dbReference type="OrthoDB" id="439917at2759"/>
<evidence type="ECO:0000313" key="5">
    <source>
        <dbReference type="Proteomes" id="UP000305948"/>
    </source>
</evidence>
<proteinExistence type="predicted"/>
<accession>A0A5C3MT16</accession>
<feature type="chain" id="PRO_5022726359" description="Tyrosine-protein kinase ephrin type A/B receptor-like domain-containing protein" evidence="1">
    <location>
        <begin position="21"/>
        <end position="332"/>
    </location>
</feature>
<dbReference type="SUPFAM" id="SSF57184">
    <property type="entry name" value="Growth factor receptor domain"/>
    <property type="match status" value="1"/>
</dbReference>
<organism evidence="4 5">
    <name type="scientific">Heliocybe sulcata</name>
    <dbReference type="NCBI Taxonomy" id="5364"/>
    <lineage>
        <taxon>Eukaryota</taxon>
        <taxon>Fungi</taxon>
        <taxon>Dikarya</taxon>
        <taxon>Basidiomycota</taxon>
        <taxon>Agaricomycotina</taxon>
        <taxon>Agaricomycetes</taxon>
        <taxon>Gloeophyllales</taxon>
        <taxon>Gloeophyllaceae</taxon>
        <taxon>Heliocybe</taxon>
    </lineage>
</organism>
<keyword evidence="1" id="KW-0732">Signal</keyword>
<reference evidence="4 5" key="1">
    <citation type="journal article" date="2019" name="Nat. Ecol. Evol.">
        <title>Megaphylogeny resolves global patterns of mushroom evolution.</title>
        <authorList>
            <person name="Varga T."/>
            <person name="Krizsan K."/>
            <person name="Foldi C."/>
            <person name="Dima B."/>
            <person name="Sanchez-Garcia M."/>
            <person name="Sanchez-Ramirez S."/>
            <person name="Szollosi G.J."/>
            <person name="Szarkandi J.G."/>
            <person name="Papp V."/>
            <person name="Albert L."/>
            <person name="Andreopoulos W."/>
            <person name="Angelini C."/>
            <person name="Antonin V."/>
            <person name="Barry K.W."/>
            <person name="Bougher N.L."/>
            <person name="Buchanan P."/>
            <person name="Buyck B."/>
            <person name="Bense V."/>
            <person name="Catcheside P."/>
            <person name="Chovatia M."/>
            <person name="Cooper J."/>
            <person name="Damon W."/>
            <person name="Desjardin D."/>
            <person name="Finy P."/>
            <person name="Geml J."/>
            <person name="Haridas S."/>
            <person name="Hughes K."/>
            <person name="Justo A."/>
            <person name="Karasinski D."/>
            <person name="Kautmanova I."/>
            <person name="Kiss B."/>
            <person name="Kocsube S."/>
            <person name="Kotiranta H."/>
            <person name="LaButti K.M."/>
            <person name="Lechner B.E."/>
            <person name="Liimatainen K."/>
            <person name="Lipzen A."/>
            <person name="Lukacs Z."/>
            <person name="Mihaltcheva S."/>
            <person name="Morgado L.N."/>
            <person name="Niskanen T."/>
            <person name="Noordeloos M.E."/>
            <person name="Ohm R.A."/>
            <person name="Ortiz-Santana B."/>
            <person name="Ovrebo C."/>
            <person name="Racz N."/>
            <person name="Riley R."/>
            <person name="Savchenko A."/>
            <person name="Shiryaev A."/>
            <person name="Soop K."/>
            <person name="Spirin V."/>
            <person name="Szebenyi C."/>
            <person name="Tomsovsky M."/>
            <person name="Tulloss R.E."/>
            <person name="Uehling J."/>
            <person name="Grigoriev I.V."/>
            <person name="Vagvolgyi C."/>
            <person name="Papp T."/>
            <person name="Martin F.M."/>
            <person name="Miettinen O."/>
            <person name="Hibbett D.S."/>
            <person name="Nagy L.G."/>
        </authorList>
    </citation>
    <scope>NUCLEOTIDE SEQUENCE [LARGE SCALE GENOMIC DNA]</scope>
    <source>
        <strain evidence="4 5">OMC1185</strain>
    </source>
</reference>
<dbReference type="AlphaFoldDB" id="A0A5C3MT16"/>
<gene>
    <name evidence="4" type="ORF">OE88DRAFT_598954</name>
</gene>
<evidence type="ECO:0000259" key="2">
    <source>
        <dbReference type="Pfam" id="PF07699"/>
    </source>
</evidence>
<dbReference type="SMART" id="SM01411">
    <property type="entry name" value="Ephrin_rec_like"/>
    <property type="match status" value="3"/>
</dbReference>
<dbReference type="InterPro" id="IPR011641">
    <property type="entry name" value="Tyr-kin_ephrin_A/B_rcpt-like"/>
</dbReference>
<name>A0A5C3MT16_9AGAM</name>
<feature type="domain" description="Tyrosine-protein kinase ephrin type A/B receptor-like" evidence="2">
    <location>
        <begin position="27"/>
        <end position="74"/>
    </location>
</feature>
<dbReference type="PANTHER" id="PTHR35192">
    <property type="entry name" value="PROTEIN, PUTATIVE-RELATED"/>
    <property type="match status" value="1"/>
</dbReference>
<feature type="signal peptide" evidence="1">
    <location>
        <begin position="1"/>
        <end position="20"/>
    </location>
</feature>
<evidence type="ECO:0000256" key="1">
    <source>
        <dbReference type="SAM" id="SignalP"/>
    </source>
</evidence>
<dbReference type="PANTHER" id="PTHR35192:SF2">
    <property type="entry name" value="APPLE DOMAIN-CONTAINING PROTEIN"/>
    <property type="match status" value="1"/>
</dbReference>
<dbReference type="Proteomes" id="UP000305948">
    <property type="component" value="Unassembled WGS sequence"/>
</dbReference>
<evidence type="ECO:0008006" key="6">
    <source>
        <dbReference type="Google" id="ProtNLM"/>
    </source>
</evidence>
<dbReference type="InterPro" id="IPR009030">
    <property type="entry name" value="Growth_fac_rcpt_cys_sf"/>
</dbReference>